<dbReference type="GO" id="GO:0030163">
    <property type="term" value="P:protein catabolic process"/>
    <property type="evidence" value="ECO:0007669"/>
    <property type="project" value="InterPro"/>
</dbReference>
<keyword evidence="1 2" id="KW-0645">Protease</keyword>
<dbReference type="InterPro" id="IPR014721">
    <property type="entry name" value="Ribsml_uS5_D2-typ_fold_subgr"/>
</dbReference>
<evidence type="ECO:0000313" key="4">
    <source>
        <dbReference type="EMBL" id="MBC8543484.1"/>
    </source>
</evidence>
<dbReference type="GO" id="GO:0005524">
    <property type="term" value="F:ATP binding"/>
    <property type="evidence" value="ECO:0007669"/>
    <property type="project" value="InterPro"/>
</dbReference>
<feature type="active site" evidence="2">
    <location>
        <position position="645"/>
    </location>
</feature>
<dbReference type="PANTHER" id="PTHR10046">
    <property type="entry name" value="ATP DEPENDENT LON PROTEASE FAMILY MEMBER"/>
    <property type="match status" value="1"/>
</dbReference>
<dbReference type="Pfam" id="PF13654">
    <property type="entry name" value="AAA_32"/>
    <property type="match status" value="1"/>
</dbReference>
<dbReference type="Gene3D" id="3.40.50.300">
    <property type="entry name" value="P-loop containing nucleotide triphosphate hydrolases"/>
    <property type="match status" value="2"/>
</dbReference>
<dbReference type="Pfam" id="PF05362">
    <property type="entry name" value="Lon_C"/>
    <property type="match status" value="1"/>
</dbReference>
<evidence type="ECO:0000256" key="2">
    <source>
        <dbReference type="PROSITE-ProRule" id="PRU01122"/>
    </source>
</evidence>
<accession>A0A926I0S2</accession>
<reference evidence="4" key="1">
    <citation type="submission" date="2020-08" db="EMBL/GenBank/DDBJ databases">
        <title>Genome public.</title>
        <authorList>
            <person name="Liu C."/>
            <person name="Sun Q."/>
        </authorList>
    </citation>
    <scope>NUCLEOTIDE SEQUENCE</scope>
    <source>
        <strain evidence="4">NSJ-32</strain>
    </source>
</reference>
<dbReference type="GO" id="GO:0004252">
    <property type="term" value="F:serine-type endopeptidase activity"/>
    <property type="evidence" value="ECO:0007669"/>
    <property type="project" value="UniProtKB-UniRule"/>
</dbReference>
<organism evidence="4 5">
    <name type="scientific">Bianquea renquensis</name>
    <dbReference type="NCBI Taxonomy" id="2763661"/>
    <lineage>
        <taxon>Bacteria</taxon>
        <taxon>Bacillati</taxon>
        <taxon>Bacillota</taxon>
        <taxon>Clostridia</taxon>
        <taxon>Eubacteriales</taxon>
        <taxon>Bianqueaceae</taxon>
        <taxon>Bianquea</taxon>
    </lineage>
</organism>
<dbReference type="GO" id="GO:0006508">
    <property type="term" value="P:proteolysis"/>
    <property type="evidence" value="ECO:0007669"/>
    <property type="project" value="UniProtKB-KW"/>
</dbReference>
<dbReference type="InterPro" id="IPR041699">
    <property type="entry name" value="AAA_32"/>
</dbReference>
<dbReference type="EMBL" id="JACRSQ010000009">
    <property type="protein sequence ID" value="MBC8543484.1"/>
    <property type="molecule type" value="Genomic_DNA"/>
</dbReference>
<dbReference type="InterPro" id="IPR027065">
    <property type="entry name" value="Lon_Prtase"/>
</dbReference>
<sequence>MKDRDTVSIRHLTPDYDKLKESIAEKEEIEWEGCCWIGQENFAADLDTVLRGKKQHLYIITDDNGKQTAGCRDLIERMTKLDSPRTGEYWYLPNASRPMEPTIVELPVGEGKQWKQELQQWQKEFIRLFQRQLDSAPYLLQESQIKEKHKEKGEREMDALRQVAAKQGFEAYLTEKEMYFIPVVDGVKLQEEEYEALGEKEKQEILEKSNALQVKAAAVLELLRRCKAETEEELLSNRKMIVHILLADSMKKLDESWSRYEKILTYHQQMREALEDELEIWLDEVLAVEPVKVPESFQKWIPFAATPGQERFPIVWACMPTVARLMGRIAQKDPGTEPSIADIQPGLLQEANGGILLVDAKELFSSAGAWNYVKHCLEKREIFHQDIKEDNYSLFGERLHVPPIPFHVQLVCCGSFELYQVLSKLDEDFAEIFAEVLYFPARIPKNSEGLIQWASYLKWHSRTRGFRELEWDSVKILLRHIQRRFAEGGELPAYLGCIDSVLYECYLDCEKQDQKTLPADTVRRVLRQMDRRRGKIAEQFFQETASGKYLLEASGERVGTVNGLVVTDLGHFRFGKPVRITASVFQGKPSMISLEESAGLSGAIYNKGIGILRGYLGWRYGCPDLGNWQVSLCFEQSYGLVEGDSAVLSQAYGILSALSKVPLNQGIGVTGSMDQFGRIQPVGGINDKIEGFYQFCKTKGLQDCQGVIFPRHNLQDLCLEEEVVRAVEEEHFHLYPIDSLEEGIPLLMGMDEERFGKRLKQALHRH</sequence>
<dbReference type="SUPFAM" id="SSF54211">
    <property type="entry name" value="Ribosomal protein S5 domain 2-like"/>
    <property type="match status" value="1"/>
</dbReference>
<comment type="catalytic activity">
    <reaction evidence="2">
        <text>Hydrolysis of proteins in presence of ATP.</text>
        <dbReference type="EC" id="3.4.21.53"/>
    </reaction>
</comment>
<dbReference type="Gene3D" id="3.30.230.10">
    <property type="match status" value="1"/>
</dbReference>
<gene>
    <name evidence="4" type="ORF">H8730_07995</name>
</gene>
<keyword evidence="5" id="KW-1185">Reference proteome</keyword>
<dbReference type="InterPro" id="IPR027417">
    <property type="entry name" value="P-loop_NTPase"/>
</dbReference>
<dbReference type="RefSeq" id="WP_249289653.1">
    <property type="nucleotide sequence ID" value="NZ_JACRSQ010000009.1"/>
</dbReference>
<dbReference type="InterPro" id="IPR008269">
    <property type="entry name" value="Lon_proteolytic"/>
</dbReference>
<comment type="caution">
    <text evidence="4">The sequence shown here is derived from an EMBL/GenBank/DDBJ whole genome shotgun (WGS) entry which is preliminary data.</text>
</comment>
<feature type="domain" description="Lon proteolytic" evidence="3">
    <location>
        <begin position="555"/>
        <end position="750"/>
    </location>
</feature>
<keyword evidence="2" id="KW-0378">Hydrolase</keyword>
<proteinExistence type="inferred from homology"/>
<evidence type="ECO:0000259" key="3">
    <source>
        <dbReference type="PROSITE" id="PS51786"/>
    </source>
</evidence>
<dbReference type="PRINTS" id="PR00830">
    <property type="entry name" value="ENDOLAPTASE"/>
</dbReference>
<comment type="similarity">
    <text evidence="2">Belongs to the peptidase S16 family.</text>
</comment>
<dbReference type="GO" id="GO:0004176">
    <property type="term" value="F:ATP-dependent peptidase activity"/>
    <property type="evidence" value="ECO:0007669"/>
    <property type="project" value="UniProtKB-UniRule"/>
</dbReference>
<protein>
    <recommendedName>
        <fullName evidence="2">endopeptidase La</fullName>
        <ecNumber evidence="2">3.4.21.53</ecNumber>
    </recommendedName>
</protein>
<dbReference type="AlphaFoldDB" id="A0A926I0S2"/>
<dbReference type="EC" id="3.4.21.53" evidence="2"/>
<evidence type="ECO:0000256" key="1">
    <source>
        <dbReference type="ARBA" id="ARBA00022670"/>
    </source>
</evidence>
<evidence type="ECO:0000313" key="5">
    <source>
        <dbReference type="Proteomes" id="UP000657006"/>
    </source>
</evidence>
<keyword evidence="2" id="KW-0720">Serine protease</keyword>
<dbReference type="InterPro" id="IPR020568">
    <property type="entry name" value="Ribosomal_Su5_D2-typ_SF"/>
</dbReference>
<dbReference type="Proteomes" id="UP000657006">
    <property type="component" value="Unassembled WGS sequence"/>
</dbReference>
<dbReference type="PROSITE" id="PS51786">
    <property type="entry name" value="LON_PROTEOLYTIC"/>
    <property type="match status" value="1"/>
</dbReference>
<feature type="active site" evidence="2">
    <location>
        <position position="688"/>
    </location>
</feature>
<name>A0A926I0S2_9FIRM</name>